<feature type="domain" description="VWFD" evidence="2">
    <location>
        <begin position="164"/>
        <end position="357"/>
    </location>
</feature>
<protein>
    <recommendedName>
        <fullName evidence="2">VWFD domain-containing protein</fullName>
    </recommendedName>
</protein>
<feature type="signal peptide" evidence="1">
    <location>
        <begin position="1"/>
        <end position="18"/>
    </location>
</feature>
<sequence length="427" mass="46825">MNIYAVILLLVSLQVATAQVLPPEKICKGPPITFTKPNFADWSDPANQDAISPSVTLTRADHWPLLNVALGQTPRDVQNPSGVSFAVGSTTDTNLVFQSFTRAHQGWIGEMFTTNYGTDVTNVMVMYLQAEDLYVDLTFQSWSKGRDGGGFSYTRSTCCQLGGCGSAMSGDPHVMSWSGEWFDYHGQCDLKLMHVPNFQGKDDLDVHVRTTGRYLYSYIETVAVRIGSETMEVSSWGEYSINGVENAMIKSQGSTALRKSIAISQIGGYPIFHMQTNPKTHRFDIMITGSSNITMSILKDIVSVRVHNPTKADFGNVVGLSGDFTGRLLARDGVTDLSGDINALGQEWQVRDDEPMLFQAVRAPQYPAKCILPGMTKKEARRLGEGIAEEDAKVACDHLRDDAHAFANCIYDVTATNDLDQAMSGAF</sequence>
<reference evidence="3" key="1">
    <citation type="submission" date="2020-06" db="EMBL/GenBank/DDBJ databases">
        <authorList>
            <consortium name="Plant Systems Biology data submission"/>
        </authorList>
    </citation>
    <scope>NUCLEOTIDE SEQUENCE</scope>
    <source>
        <strain evidence="3">D6</strain>
    </source>
</reference>
<proteinExistence type="predicted"/>
<organism evidence="3 4">
    <name type="scientific">Seminavis robusta</name>
    <dbReference type="NCBI Taxonomy" id="568900"/>
    <lineage>
        <taxon>Eukaryota</taxon>
        <taxon>Sar</taxon>
        <taxon>Stramenopiles</taxon>
        <taxon>Ochrophyta</taxon>
        <taxon>Bacillariophyta</taxon>
        <taxon>Bacillariophyceae</taxon>
        <taxon>Bacillariophycidae</taxon>
        <taxon>Naviculales</taxon>
        <taxon>Naviculaceae</taxon>
        <taxon>Seminavis</taxon>
    </lineage>
</organism>
<evidence type="ECO:0000313" key="3">
    <source>
        <dbReference type="EMBL" id="CAB9501558.1"/>
    </source>
</evidence>
<dbReference type="EMBL" id="CAICTM010000111">
    <property type="protein sequence ID" value="CAB9501558.1"/>
    <property type="molecule type" value="Genomic_DNA"/>
</dbReference>
<keyword evidence="4" id="KW-1185">Reference proteome</keyword>
<accession>A0A9N8DEJ8</accession>
<evidence type="ECO:0000259" key="2">
    <source>
        <dbReference type="PROSITE" id="PS51233"/>
    </source>
</evidence>
<dbReference type="Proteomes" id="UP001153069">
    <property type="component" value="Unassembled WGS sequence"/>
</dbReference>
<evidence type="ECO:0000313" key="4">
    <source>
        <dbReference type="Proteomes" id="UP001153069"/>
    </source>
</evidence>
<dbReference type="AlphaFoldDB" id="A0A9N8DEJ8"/>
<name>A0A9N8DEJ8_9STRA</name>
<comment type="caution">
    <text evidence="3">The sequence shown here is derived from an EMBL/GenBank/DDBJ whole genome shotgun (WGS) entry which is preliminary data.</text>
</comment>
<dbReference type="InterPro" id="IPR001846">
    <property type="entry name" value="VWF_type-D"/>
</dbReference>
<keyword evidence="1" id="KW-0732">Signal</keyword>
<gene>
    <name evidence="3" type="ORF">SEMRO_112_G055530.1</name>
</gene>
<dbReference type="PROSITE" id="PS51233">
    <property type="entry name" value="VWFD"/>
    <property type="match status" value="1"/>
</dbReference>
<feature type="chain" id="PRO_5040488102" description="VWFD domain-containing protein" evidence="1">
    <location>
        <begin position="19"/>
        <end position="427"/>
    </location>
</feature>
<evidence type="ECO:0000256" key="1">
    <source>
        <dbReference type="SAM" id="SignalP"/>
    </source>
</evidence>
<dbReference type="OrthoDB" id="47453at2759"/>